<dbReference type="SUPFAM" id="SSF55608">
    <property type="entry name" value="Homing endonucleases"/>
    <property type="match status" value="1"/>
</dbReference>
<dbReference type="InterPro" id="IPR027434">
    <property type="entry name" value="Homing_endonucl"/>
</dbReference>
<feature type="domain" description="Homing endonuclease LAGLIDADG" evidence="1">
    <location>
        <begin position="62"/>
        <end position="148"/>
    </location>
</feature>
<dbReference type="Gene3D" id="3.10.28.10">
    <property type="entry name" value="Homing endonucleases"/>
    <property type="match status" value="1"/>
</dbReference>
<dbReference type="GO" id="GO:0004519">
    <property type="term" value="F:endonuclease activity"/>
    <property type="evidence" value="ECO:0007669"/>
    <property type="project" value="UniProtKB-KW"/>
</dbReference>
<organism evidence="2">
    <name type="scientific">Prasiola crispa</name>
    <name type="common">Green alga</name>
    <name type="synonym">Ulva crispa</name>
    <dbReference type="NCBI Taxonomy" id="173492"/>
    <lineage>
        <taxon>Eukaryota</taxon>
        <taxon>Viridiplantae</taxon>
        <taxon>Chlorophyta</taxon>
        <taxon>core chlorophytes</taxon>
        <taxon>Trebouxiophyceae</taxon>
        <taxon>Prasiolales</taxon>
        <taxon>Prasiolaceae</taxon>
        <taxon>Prasiola</taxon>
    </lineage>
</organism>
<gene>
    <name evidence="2" type="primary">orf235</name>
</gene>
<dbReference type="AlphaFoldDB" id="A0A0R8RTB5"/>
<dbReference type="InterPro" id="IPR004860">
    <property type="entry name" value="LAGLIDADG_dom"/>
</dbReference>
<evidence type="ECO:0000313" key="2">
    <source>
        <dbReference type="EMBL" id="AKZ21136.1"/>
    </source>
</evidence>
<keyword evidence="2" id="KW-0540">Nuclease</keyword>
<keyword evidence="2" id="KW-0255">Endonuclease</keyword>
<keyword evidence="2" id="KW-0378">Hydrolase</keyword>
<geneLocation type="mitochondrion" evidence="2"/>
<sequence length="234" mass="27150">MQQSINLLPKQKVSTFILSELQKANKNTSNFSLYKKAIKKIFKLNTESSHCSYSTKNHNFFISGFLVGEASINVSAKKNATSKFGMVLDPEFNIAQHINGICYLYAALSLFNTGKIYFKSGSNATFVYKISNRESLYTKIMPFYEKYVYNFMCETHKQRIKIFSEILVLFKEKNHTDILFFKNELLPRWDLLRKQKTQSNESFTSLIQAQLFVDAHVFEKKCKKKSSETTRDNA</sequence>
<name>A0A0R8RTB5_PRACR</name>
<proteinExistence type="predicted"/>
<evidence type="ECO:0000259" key="1">
    <source>
        <dbReference type="Pfam" id="PF00961"/>
    </source>
</evidence>
<keyword evidence="2" id="KW-0496">Mitochondrion</keyword>
<accession>A0A0R8RTB5</accession>
<dbReference type="Pfam" id="PF00961">
    <property type="entry name" value="LAGLIDADG_1"/>
    <property type="match status" value="1"/>
</dbReference>
<reference evidence="2" key="1">
    <citation type="journal article" date="2015" name="Genome Announc.">
        <title>Draft Plastid and Mitochondrial Genome Sequences from Antarctic Alga Prasiola crispa.</title>
        <authorList>
            <person name="Carvalho E.L."/>
            <person name="Wallau Gda L."/>
            <person name="Rangel D.L."/>
            <person name="Machado L.C."/>
            <person name="da Silva A.F."/>
            <person name="da Silva L.F."/>
            <person name="Macedo P.E."/>
            <person name="Pereira A.B."/>
            <person name="Victoria Fde C."/>
            <person name="Boldo J.T."/>
            <person name="Dal Belo C.A."/>
            <person name="Pinto P.M."/>
        </authorList>
    </citation>
    <scope>NUCLEOTIDE SEQUENCE</scope>
</reference>
<dbReference type="EMBL" id="KR017747">
    <property type="protein sequence ID" value="AKZ21136.1"/>
    <property type="molecule type" value="Genomic_DNA"/>
</dbReference>
<protein>
    <submittedName>
        <fullName evidence="2">LAGLIDADG homing endonuclease</fullName>
    </submittedName>
</protein>